<dbReference type="PANTHER" id="PTHR34408:SF2">
    <property type="entry name" value="CELL WALL-BINDING PROTEIN YWSB"/>
    <property type="match status" value="1"/>
</dbReference>
<keyword evidence="1" id="KW-0472">Membrane</keyword>
<dbReference type="SUPFAM" id="SSF53955">
    <property type="entry name" value="Lysozyme-like"/>
    <property type="match status" value="1"/>
</dbReference>
<feature type="transmembrane region" description="Helical" evidence="1">
    <location>
        <begin position="290"/>
        <end position="312"/>
    </location>
</feature>
<evidence type="ECO:0000259" key="2">
    <source>
        <dbReference type="Pfam" id="PF01471"/>
    </source>
</evidence>
<keyword evidence="1" id="KW-0812">Transmembrane</keyword>
<comment type="caution">
    <text evidence="3">The sequence shown here is derived from an EMBL/GenBank/DDBJ whole genome shotgun (WGS) entry which is preliminary data.</text>
</comment>
<reference evidence="3 4" key="1">
    <citation type="submission" date="2023-07" db="EMBL/GenBank/DDBJ databases">
        <title>Sorghum-associated microbial communities from plants grown in Nebraska, USA.</title>
        <authorList>
            <person name="Schachtman D."/>
        </authorList>
    </citation>
    <scope>NUCLEOTIDE SEQUENCE [LARGE SCALE GENOMIC DNA]</scope>
    <source>
        <strain evidence="3 4">DS1307</strain>
    </source>
</reference>
<dbReference type="InterPro" id="IPR023346">
    <property type="entry name" value="Lysozyme-like_dom_sf"/>
</dbReference>
<dbReference type="EMBL" id="JAUSRF010000006">
    <property type="protein sequence ID" value="MDP9837618.1"/>
    <property type="molecule type" value="Genomic_DNA"/>
</dbReference>
<evidence type="ECO:0000313" key="4">
    <source>
        <dbReference type="Proteomes" id="UP001241472"/>
    </source>
</evidence>
<dbReference type="Proteomes" id="UP001241472">
    <property type="component" value="Unassembled WGS sequence"/>
</dbReference>
<dbReference type="InterPro" id="IPR002477">
    <property type="entry name" value="Peptidoglycan-bd-like"/>
</dbReference>
<keyword evidence="1" id="KW-1133">Transmembrane helix</keyword>
<protein>
    <submittedName>
        <fullName evidence="3">Chitinase</fullName>
    </submittedName>
</protein>
<name>A0ABT9PU26_9HYPH</name>
<accession>A0ABT9PU26</accession>
<evidence type="ECO:0000313" key="3">
    <source>
        <dbReference type="EMBL" id="MDP9837618.1"/>
    </source>
</evidence>
<feature type="domain" description="Peptidoglycan binding-like" evidence="2">
    <location>
        <begin position="183"/>
        <end position="211"/>
    </location>
</feature>
<dbReference type="Pfam" id="PF01471">
    <property type="entry name" value="PG_binding_1"/>
    <property type="match status" value="1"/>
</dbReference>
<keyword evidence="4" id="KW-1185">Reference proteome</keyword>
<gene>
    <name evidence="3" type="ORF">J2T09_002370</name>
</gene>
<dbReference type="InterPro" id="IPR052354">
    <property type="entry name" value="Cell_Wall_Dynamics_Protein"/>
</dbReference>
<dbReference type="Gene3D" id="1.10.530.10">
    <property type="match status" value="1"/>
</dbReference>
<proteinExistence type="predicted"/>
<evidence type="ECO:0000256" key="1">
    <source>
        <dbReference type="SAM" id="Phobius"/>
    </source>
</evidence>
<sequence length="324" mass="35730">MAAKIKPNDANMQSVLVALDRFGVDAGLDRLHRLVHYLAQLMHESGAFRYDQEIWGPTAAQQRYDTRTDLGNTPERDGDGYKYRGRAGIQITGKSNYRQFRDWCREQGYNPPDFVANPDAVNSDPWEGLAPIWYWSTRKLNTWADQNDIETITKKINGGKNGLADRIDYYGRIGLVVCGYGVTESEVKRFQLERGLADVDGDVGPKTRAALHARLVELSGAASETVRAAPVVVETVVEKPVAVEVEKPVVPAAVEKEVRQKTNWLSGLLGTLFGGGGAAAWLAGMNWQSLLLVAGIAVVVLAVVLVGGEWIVRRIKSIRREIEA</sequence>
<feature type="transmembrane region" description="Helical" evidence="1">
    <location>
        <begin position="264"/>
        <end position="284"/>
    </location>
</feature>
<organism evidence="3 4">
    <name type="scientific">Neorhizobium huautlense</name>
    <dbReference type="NCBI Taxonomy" id="67774"/>
    <lineage>
        <taxon>Bacteria</taxon>
        <taxon>Pseudomonadati</taxon>
        <taxon>Pseudomonadota</taxon>
        <taxon>Alphaproteobacteria</taxon>
        <taxon>Hyphomicrobiales</taxon>
        <taxon>Rhizobiaceae</taxon>
        <taxon>Rhizobium/Agrobacterium group</taxon>
        <taxon>Neorhizobium</taxon>
    </lineage>
</organism>
<dbReference type="PANTHER" id="PTHR34408">
    <property type="entry name" value="FAMILY PROTEIN, PUTATIVE-RELATED"/>
    <property type="match status" value="1"/>
</dbReference>